<reference evidence="4" key="1">
    <citation type="submission" date="2016-10" db="EMBL/GenBank/DDBJ databases">
        <authorList>
            <person name="Varghese N."/>
            <person name="Submissions S."/>
        </authorList>
    </citation>
    <scope>NUCLEOTIDE SEQUENCE [LARGE SCALE GENOMIC DNA]</scope>
    <source>
        <strain evidence="4">CGMCC 1.10971</strain>
    </source>
</reference>
<dbReference type="RefSeq" id="WP_090724507.1">
    <property type="nucleotide sequence ID" value="NZ_FOOU01000002.1"/>
</dbReference>
<dbReference type="PANTHER" id="PTHR32309:SF13">
    <property type="entry name" value="FERRIC ENTEROBACTIN TRANSPORT PROTEIN FEPE"/>
    <property type="match status" value="1"/>
</dbReference>
<keyword evidence="2" id="KW-0812">Transmembrane</keyword>
<gene>
    <name evidence="3" type="ORF">SAMN05216175_102112</name>
</gene>
<dbReference type="EMBL" id="FOOU01000002">
    <property type="protein sequence ID" value="SFF95319.1"/>
    <property type="molecule type" value="Genomic_DNA"/>
</dbReference>
<dbReference type="GO" id="GO:0005886">
    <property type="term" value="C:plasma membrane"/>
    <property type="evidence" value="ECO:0007669"/>
    <property type="project" value="TreeGrafter"/>
</dbReference>
<accession>A0A1I2MXE1</accession>
<feature type="transmembrane region" description="Helical" evidence="2">
    <location>
        <begin position="426"/>
        <end position="447"/>
    </location>
</feature>
<dbReference type="Proteomes" id="UP000198623">
    <property type="component" value="Unassembled WGS sequence"/>
</dbReference>
<evidence type="ECO:0000313" key="4">
    <source>
        <dbReference type="Proteomes" id="UP000198623"/>
    </source>
</evidence>
<dbReference type="GO" id="GO:0004713">
    <property type="term" value="F:protein tyrosine kinase activity"/>
    <property type="evidence" value="ECO:0007669"/>
    <property type="project" value="TreeGrafter"/>
</dbReference>
<proteinExistence type="predicted"/>
<feature type="transmembrane region" description="Helical" evidence="2">
    <location>
        <begin position="489"/>
        <end position="508"/>
    </location>
</feature>
<sequence>MREILNQLSEYIWGIWRYRWIGLLVIWLVAMGGWFFVSLTPEKYLATARMHVDTNTVLRPLLRGLAIQPDVDQRIALMSRTLLSRPNLEKLMRMADMDLYIKNDSDKDKLLDEISNSITLAGDRRNSSLYSVSFKHENRDTAKKVVQSLITIFVENALGDKRKDSSGAQEFLDKQIADYEQRLVDAEKRLAEFKQRNVGVLPGQTGGYYQRLEAEKAQLGMAQLQLRELRNRRDELMRQIEGEEPVFLASQIESSPEIRALEGRISSLEGSLDSLLLKYTRRHPVVVQTNDMIAALKAKKRIEEARVKDTISDQFSGLLDSPVYQQMRSMLAETEANEAELRTRVEEYQRRVNELEAKVDNIPLIESELQQLDRDYGVISQQHKTLLSRRESAMISENVGQQANDVKFRVIDPPFVPKKPNEPNKALMNAAVLILAMAGGVGSALLTSLFHPVISNRTTLAQVTGLPVLGTVMKIQSPIDKRRKLRGNMIFFSLLVSLFVVYVGIYVFHGMDFIIAGVDGYFRMVFV</sequence>
<evidence type="ECO:0000313" key="3">
    <source>
        <dbReference type="EMBL" id="SFF95319.1"/>
    </source>
</evidence>
<keyword evidence="4" id="KW-1185">Reference proteome</keyword>
<dbReference type="PANTHER" id="PTHR32309">
    <property type="entry name" value="TYROSINE-PROTEIN KINASE"/>
    <property type="match status" value="1"/>
</dbReference>
<dbReference type="InterPro" id="IPR014345">
    <property type="entry name" value="XrtA_polysacc_chain"/>
</dbReference>
<dbReference type="InterPro" id="IPR050445">
    <property type="entry name" value="Bact_polysacc_biosynth/exp"/>
</dbReference>
<organism evidence="3 4">
    <name type="scientific">Neptunomonas qingdaonensis</name>
    <dbReference type="NCBI Taxonomy" id="1045558"/>
    <lineage>
        <taxon>Bacteria</taxon>
        <taxon>Pseudomonadati</taxon>
        <taxon>Pseudomonadota</taxon>
        <taxon>Gammaproteobacteria</taxon>
        <taxon>Oceanospirillales</taxon>
        <taxon>Oceanospirillaceae</taxon>
        <taxon>Neptunomonas</taxon>
    </lineage>
</organism>
<feature type="coiled-coil region" evidence="1">
    <location>
        <begin position="169"/>
        <end position="278"/>
    </location>
</feature>
<evidence type="ECO:0000256" key="2">
    <source>
        <dbReference type="SAM" id="Phobius"/>
    </source>
</evidence>
<dbReference type="OrthoDB" id="9795292at2"/>
<keyword evidence="2" id="KW-0472">Membrane</keyword>
<feature type="coiled-coil region" evidence="1">
    <location>
        <begin position="324"/>
        <end position="358"/>
    </location>
</feature>
<dbReference type="AlphaFoldDB" id="A0A1I2MXE1"/>
<evidence type="ECO:0000256" key="1">
    <source>
        <dbReference type="SAM" id="Coils"/>
    </source>
</evidence>
<dbReference type="STRING" id="1045558.SAMN05216175_102112"/>
<dbReference type="NCBIfam" id="TIGR03007">
    <property type="entry name" value="pepcterm_ChnLen"/>
    <property type="match status" value="1"/>
</dbReference>
<protein>
    <submittedName>
        <fullName evidence="3">Polysaccharide chain length determinant protein, PEP-CTERM locus subfamily</fullName>
    </submittedName>
</protein>
<name>A0A1I2MXE1_9GAMM</name>
<keyword evidence="2" id="KW-1133">Transmembrane helix</keyword>
<feature type="transmembrane region" description="Helical" evidence="2">
    <location>
        <begin position="20"/>
        <end position="40"/>
    </location>
</feature>
<keyword evidence="1" id="KW-0175">Coiled coil</keyword>